<keyword evidence="1" id="KW-0539">Nucleus</keyword>
<feature type="domain" description="Nrap protein" evidence="3">
    <location>
        <begin position="147"/>
        <end position="307"/>
    </location>
</feature>
<dbReference type="Proteomes" id="UP001608902">
    <property type="component" value="Unassembled WGS sequence"/>
</dbReference>
<evidence type="ECO:0000256" key="1">
    <source>
        <dbReference type="RuleBase" id="RU364032"/>
    </source>
</evidence>
<dbReference type="InterPro" id="IPR035371">
    <property type="entry name" value="Nrap_D6"/>
</dbReference>
<reference evidence="7 8" key="1">
    <citation type="submission" date="2024-08" db="EMBL/GenBank/DDBJ databases">
        <title>Gnathostoma spinigerum genome.</title>
        <authorList>
            <person name="Gonzalez-Bertolin B."/>
            <person name="Monzon S."/>
            <person name="Zaballos A."/>
            <person name="Jimenez P."/>
            <person name="Dekumyoy P."/>
            <person name="Varona S."/>
            <person name="Cuesta I."/>
            <person name="Sumanam S."/>
            <person name="Adisakwattana P."/>
            <person name="Gasser R.B."/>
            <person name="Hernandez-Gonzalez A."/>
            <person name="Young N.D."/>
            <person name="Perteguer M.J."/>
        </authorList>
    </citation>
    <scope>NUCLEOTIDE SEQUENCE [LARGE SCALE GENOMIC DNA]</scope>
    <source>
        <strain evidence="7">AL3</strain>
        <tissue evidence="7">Liver</tissue>
    </source>
</reference>
<name>A0ABD6EJ51_9BILA</name>
<dbReference type="Pfam" id="PF17407">
    <property type="entry name" value="Nrap_D6"/>
    <property type="match status" value="1"/>
</dbReference>
<dbReference type="Gene3D" id="3.30.70.3030">
    <property type="match status" value="1"/>
</dbReference>
<evidence type="ECO:0000259" key="3">
    <source>
        <dbReference type="Pfam" id="PF17404"/>
    </source>
</evidence>
<accession>A0ABD6EJ51</accession>
<dbReference type="Pfam" id="PF17404">
    <property type="entry name" value="Nrap_D3"/>
    <property type="match status" value="1"/>
</dbReference>
<feature type="domain" description="Nrap protein" evidence="6">
    <location>
        <begin position="676"/>
        <end position="790"/>
    </location>
</feature>
<evidence type="ECO:0000313" key="8">
    <source>
        <dbReference type="Proteomes" id="UP001608902"/>
    </source>
</evidence>
<dbReference type="PANTHER" id="PTHR17972">
    <property type="entry name" value="NUCLEOLAR RNA-ASSOCIATED PROTEIN"/>
    <property type="match status" value="1"/>
</dbReference>
<dbReference type="InterPro" id="IPR035369">
    <property type="entry name" value="Nrap_D4"/>
</dbReference>
<evidence type="ECO:0000259" key="4">
    <source>
        <dbReference type="Pfam" id="PF17405"/>
    </source>
</evidence>
<dbReference type="GO" id="GO:0003723">
    <property type="term" value="F:RNA binding"/>
    <property type="evidence" value="ECO:0007669"/>
    <property type="project" value="UniProtKB-KW"/>
</dbReference>
<proteinExistence type="inferred from homology"/>
<dbReference type="InterPro" id="IPR035367">
    <property type="entry name" value="Nrap_D2"/>
</dbReference>
<keyword evidence="8" id="KW-1185">Reference proteome</keyword>
<dbReference type="GO" id="GO:0005730">
    <property type="term" value="C:nucleolus"/>
    <property type="evidence" value="ECO:0007669"/>
    <property type="project" value="UniProtKB-SubCell"/>
</dbReference>
<dbReference type="Gene3D" id="1.10.1410.10">
    <property type="match status" value="1"/>
</dbReference>
<dbReference type="AlphaFoldDB" id="A0ABD6EJ51"/>
<gene>
    <name evidence="7" type="ORF">AB6A40_003291</name>
</gene>
<evidence type="ECO:0000259" key="5">
    <source>
        <dbReference type="Pfam" id="PF17406"/>
    </source>
</evidence>
<protein>
    <recommendedName>
        <fullName evidence="1">Nucleolar protein 6</fullName>
    </recommendedName>
</protein>
<feature type="domain" description="Nrap protein" evidence="5">
    <location>
        <begin position="518"/>
        <end position="663"/>
    </location>
</feature>
<keyword evidence="1" id="KW-0694">RNA-binding</keyword>
<feature type="domain" description="Nrap protein" evidence="2">
    <location>
        <begin position="10"/>
        <end position="141"/>
    </location>
</feature>
<dbReference type="PANTHER" id="PTHR17972:SF0">
    <property type="entry name" value="NUCLEOLAR PROTEIN 6"/>
    <property type="match status" value="1"/>
</dbReference>
<dbReference type="Pfam" id="PF17403">
    <property type="entry name" value="Nrap_D2"/>
    <property type="match status" value="1"/>
</dbReference>
<comment type="subcellular location">
    <subcellularLocation>
        <location evidence="1">Nucleus</location>
        <location evidence="1">Nucleolus</location>
    </subcellularLocation>
</comment>
<dbReference type="Pfam" id="PF17405">
    <property type="entry name" value="Nrap_D4"/>
    <property type="match status" value="1"/>
</dbReference>
<dbReference type="InterPro" id="IPR035368">
    <property type="entry name" value="Nrap_D3"/>
</dbReference>
<dbReference type="InterPro" id="IPR035370">
    <property type="entry name" value="Nrap_D5"/>
</dbReference>
<comment type="caution">
    <text evidence="7">The sequence shown here is derived from an EMBL/GenBank/DDBJ whole genome shotgun (WGS) entry which is preliminary data.</text>
</comment>
<evidence type="ECO:0000259" key="6">
    <source>
        <dbReference type="Pfam" id="PF17407"/>
    </source>
</evidence>
<dbReference type="InterPro" id="IPR005554">
    <property type="entry name" value="NOL6/Upt22"/>
</dbReference>
<feature type="domain" description="Nrap protein" evidence="4">
    <location>
        <begin position="328"/>
        <end position="513"/>
    </location>
</feature>
<comment type="similarity">
    <text evidence="1">Belongs to the NRAP family.</text>
</comment>
<organism evidence="7 8">
    <name type="scientific">Gnathostoma spinigerum</name>
    <dbReference type="NCBI Taxonomy" id="75299"/>
    <lineage>
        <taxon>Eukaryota</taxon>
        <taxon>Metazoa</taxon>
        <taxon>Ecdysozoa</taxon>
        <taxon>Nematoda</taxon>
        <taxon>Chromadorea</taxon>
        <taxon>Rhabditida</taxon>
        <taxon>Spirurina</taxon>
        <taxon>Gnathostomatomorpha</taxon>
        <taxon>Gnathostomatoidea</taxon>
        <taxon>Gnathostomatidae</taxon>
        <taxon>Gnathostoma</taxon>
    </lineage>
</organism>
<sequence length="797" mass="90870">MLSDKPNCIKAIMLLEVWKCRRLFLGMNGVTDRLLSAWVVFLLLSGTIGEGTSPVGIVAAVFNSFASSDWRKSRFSLRKDIDESLWSQFESEYSYVFLDNSGYFNIAGALEVQTIEDLRCLASDSLKKLNYFNEFDELFVQEHPFSLSFDYYLKFYVKLSELRKMVRVLSVKEYTDSCGHYFAAFLKQSSKLLDKAWSGRVSSFEFWSGSVTPKNEWPINEEPSSLQEELVFTIGTRVFTTWDNVLSRGPPAKSEGAVQFRKFWGETCELRKFADNAICESIIWRSEGSSETVLSMIARHILKRHLKLDMDSLFDCMNPSGFDLPGTISRYEHISQTFQKLSKELRLVKDLPLMITGVQPYSSFLRKTSPFAPPATDDVMKPQDCSVDGVIAFPRLRWSPSYLPSVDVLLTMEQSGKWGEDLPTICRLKAAFYIALAKLLSKKSNARFIPFIDALLVNMDSVLFRIIISYPKEVHIIKKIAGGHSGVLKETAESRRKERELIMRPQLASHLFSVSQQHPAFSMAVRIVKRWLSVHMLSGFIDDTIVETIVASVFIRPLMPATPRNPLIAFLHFLILISTHNWLVKPLCVDFNNDWKDSDLNVLEEEFLKMRPVLPAMVVCTAVDRSGARFTREEPQPVILKRLIAVASMTAEFFNRHLTSEESYNINDALSVEPMKFDAVIQLHGRHLVYRNQTRSGKEADALPVFDYDPILFFVERLRDDYGNVALFFYDKYGGDTIGVVWRPSAKENRPLNVSSCLNRMKTAEGDLTLNIPAIFEDFHIIGHGLVRSVKQCVLSE</sequence>
<dbReference type="EMBL" id="JBGFUD010001654">
    <property type="protein sequence ID" value="MFH4976582.1"/>
    <property type="molecule type" value="Genomic_DNA"/>
</dbReference>
<evidence type="ECO:0000259" key="2">
    <source>
        <dbReference type="Pfam" id="PF17403"/>
    </source>
</evidence>
<evidence type="ECO:0000313" key="7">
    <source>
        <dbReference type="EMBL" id="MFH4976582.1"/>
    </source>
</evidence>
<dbReference type="Pfam" id="PF17406">
    <property type="entry name" value="Nrap_D5"/>
    <property type="match status" value="1"/>
</dbReference>